<comment type="caution">
    <text evidence="2">The sequence shown here is derived from an EMBL/GenBank/DDBJ whole genome shotgun (WGS) entry which is preliminary data.</text>
</comment>
<feature type="compositionally biased region" description="Polar residues" evidence="1">
    <location>
        <begin position="55"/>
        <end position="69"/>
    </location>
</feature>
<organism evidence="2 3">
    <name type="scientific">Plakobranchus ocellatus</name>
    <dbReference type="NCBI Taxonomy" id="259542"/>
    <lineage>
        <taxon>Eukaryota</taxon>
        <taxon>Metazoa</taxon>
        <taxon>Spiralia</taxon>
        <taxon>Lophotrochozoa</taxon>
        <taxon>Mollusca</taxon>
        <taxon>Gastropoda</taxon>
        <taxon>Heterobranchia</taxon>
        <taxon>Euthyneura</taxon>
        <taxon>Panpulmonata</taxon>
        <taxon>Sacoglossa</taxon>
        <taxon>Placobranchoidea</taxon>
        <taxon>Plakobranchidae</taxon>
        <taxon>Plakobranchus</taxon>
    </lineage>
</organism>
<reference evidence="2 3" key="1">
    <citation type="journal article" date="2021" name="Elife">
        <title>Chloroplast acquisition without the gene transfer in kleptoplastic sea slugs, Plakobranchus ocellatus.</title>
        <authorList>
            <person name="Maeda T."/>
            <person name="Takahashi S."/>
            <person name="Yoshida T."/>
            <person name="Shimamura S."/>
            <person name="Takaki Y."/>
            <person name="Nagai Y."/>
            <person name="Toyoda A."/>
            <person name="Suzuki Y."/>
            <person name="Arimoto A."/>
            <person name="Ishii H."/>
            <person name="Satoh N."/>
            <person name="Nishiyama T."/>
            <person name="Hasebe M."/>
            <person name="Maruyama T."/>
            <person name="Minagawa J."/>
            <person name="Obokata J."/>
            <person name="Shigenobu S."/>
        </authorList>
    </citation>
    <scope>NUCLEOTIDE SEQUENCE [LARGE SCALE GENOMIC DNA]</scope>
</reference>
<evidence type="ECO:0000256" key="1">
    <source>
        <dbReference type="SAM" id="MobiDB-lite"/>
    </source>
</evidence>
<keyword evidence="3" id="KW-1185">Reference proteome</keyword>
<feature type="compositionally biased region" description="Acidic residues" evidence="1">
    <location>
        <begin position="130"/>
        <end position="146"/>
    </location>
</feature>
<dbReference type="AlphaFoldDB" id="A0AAV3XX64"/>
<sequence length="165" mass="18498">MTARGLLYHVQNEHAMAICLKKGPLIISEKRLLWSPGPEPISCSSSRQTHEDRSTQNVKDSSPCGTDGSSRACPADYRATRDGHDAGHIQGDNQVSRPRESVPMTLNRENQMDKNKKQAEEEGEGKVEDVVEISDWDEHSADDESENEPKDLSRRNSSRKLESLR</sequence>
<accession>A0AAV3XX64</accession>
<dbReference type="EMBL" id="BLXT01000255">
    <property type="protein sequence ID" value="GFN75224.1"/>
    <property type="molecule type" value="Genomic_DNA"/>
</dbReference>
<proteinExistence type="predicted"/>
<feature type="compositionally biased region" description="Basic and acidic residues" evidence="1">
    <location>
        <begin position="78"/>
        <end position="87"/>
    </location>
</feature>
<dbReference type="Proteomes" id="UP000735302">
    <property type="component" value="Unassembled WGS sequence"/>
</dbReference>
<feature type="region of interest" description="Disordered" evidence="1">
    <location>
        <begin position="38"/>
        <end position="165"/>
    </location>
</feature>
<protein>
    <submittedName>
        <fullName evidence="2">Uncharacterized protein</fullName>
    </submittedName>
</protein>
<evidence type="ECO:0000313" key="2">
    <source>
        <dbReference type="EMBL" id="GFN75224.1"/>
    </source>
</evidence>
<name>A0AAV3XX64_9GAST</name>
<gene>
    <name evidence="2" type="ORF">PoB_000173000</name>
</gene>
<feature type="compositionally biased region" description="Basic and acidic residues" evidence="1">
    <location>
        <begin position="147"/>
        <end position="165"/>
    </location>
</feature>
<feature type="compositionally biased region" description="Basic and acidic residues" evidence="1">
    <location>
        <begin position="110"/>
        <end position="129"/>
    </location>
</feature>
<evidence type="ECO:0000313" key="3">
    <source>
        <dbReference type="Proteomes" id="UP000735302"/>
    </source>
</evidence>